<dbReference type="OrthoDB" id="436852at2759"/>
<dbReference type="InterPro" id="IPR019786">
    <property type="entry name" value="Zinc_finger_PHD-type_CS"/>
</dbReference>
<dbReference type="EMBL" id="MU007032">
    <property type="protein sequence ID" value="KAF2431342.1"/>
    <property type="molecule type" value="Genomic_DNA"/>
</dbReference>
<feature type="compositionally biased region" description="Polar residues" evidence="5">
    <location>
        <begin position="316"/>
        <end position="334"/>
    </location>
</feature>
<dbReference type="Gene3D" id="3.30.40.10">
    <property type="entry name" value="Zinc/RING finger domain, C3HC4 (zinc finger)"/>
    <property type="match status" value="1"/>
</dbReference>
<proteinExistence type="predicted"/>
<evidence type="ECO:0000259" key="6">
    <source>
        <dbReference type="SMART" id="SM00249"/>
    </source>
</evidence>
<evidence type="ECO:0000256" key="4">
    <source>
        <dbReference type="ARBA" id="ARBA00022853"/>
    </source>
</evidence>
<dbReference type="InterPro" id="IPR001965">
    <property type="entry name" value="Znf_PHD"/>
</dbReference>
<dbReference type="InterPro" id="IPR013083">
    <property type="entry name" value="Znf_RING/FYVE/PHD"/>
</dbReference>
<dbReference type="AlphaFoldDB" id="A0A9P4NTH8"/>
<feature type="region of interest" description="Disordered" evidence="5">
    <location>
        <begin position="462"/>
        <end position="540"/>
    </location>
</feature>
<feature type="domain" description="Zinc finger PHD-type" evidence="6">
    <location>
        <begin position="676"/>
        <end position="721"/>
    </location>
</feature>
<dbReference type="GO" id="GO:0006325">
    <property type="term" value="P:chromatin organization"/>
    <property type="evidence" value="ECO:0007669"/>
    <property type="project" value="UniProtKB-KW"/>
</dbReference>
<dbReference type="SUPFAM" id="SSF57903">
    <property type="entry name" value="FYVE/PHD zinc finger"/>
    <property type="match status" value="1"/>
</dbReference>
<organism evidence="7 8">
    <name type="scientific">Tothia fuscella</name>
    <dbReference type="NCBI Taxonomy" id="1048955"/>
    <lineage>
        <taxon>Eukaryota</taxon>
        <taxon>Fungi</taxon>
        <taxon>Dikarya</taxon>
        <taxon>Ascomycota</taxon>
        <taxon>Pezizomycotina</taxon>
        <taxon>Dothideomycetes</taxon>
        <taxon>Pleosporomycetidae</taxon>
        <taxon>Venturiales</taxon>
        <taxon>Cylindrosympodiaceae</taxon>
        <taxon>Tothia</taxon>
    </lineage>
</organism>
<dbReference type="GO" id="GO:0070210">
    <property type="term" value="C:Rpd3L-Expanded complex"/>
    <property type="evidence" value="ECO:0007669"/>
    <property type="project" value="TreeGrafter"/>
</dbReference>
<feature type="compositionally biased region" description="Polar residues" evidence="5">
    <location>
        <begin position="490"/>
        <end position="502"/>
    </location>
</feature>
<keyword evidence="2" id="KW-0863">Zinc-finger</keyword>
<keyword evidence="4" id="KW-0156">Chromatin regulator</keyword>
<dbReference type="GO" id="GO:0008270">
    <property type="term" value="F:zinc ion binding"/>
    <property type="evidence" value="ECO:0007669"/>
    <property type="project" value="UniProtKB-KW"/>
</dbReference>
<keyword evidence="3" id="KW-0862">Zinc</keyword>
<protein>
    <recommendedName>
        <fullName evidence="6">Zinc finger PHD-type domain-containing protein</fullName>
    </recommendedName>
</protein>
<feature type="compositionally biased region" description="Polar residues" evidence="5">
    <location>
        <begin position="527"/>
        <end position="540"/>
    </location>
</feature>
<keyword evidence="1" id="KW-0479">Metal-binding</keyword>
<dbReference type="InterPro" id="IPR011011">
    <property type="entry name" value="Znf_FYVE_PHD"/>
</dbReference>
<dbReference type="Proteomes" id="UP000800235">
    <property type="component" value="Unassembled WGS sequence"/>
</dbReference>
<dbReference type="GO" id="GO:0006355">
    <property type="term" value="P:regulation of DNA-templated transcription"/>
    <property type="evidence" value="ECO:0007669"/>
    <property type="project" value="TreeGrafter"/>
</dbReference>
<feature type="compositionally biased region" description="Polar residues" evidence="5">
    <location>
        <begin position="390"/>
        <end position="411"/>
    </location>
</feature>
<comment type="caution">
    <text evidence="7">The sequence shown here is derived from an EMBL/GenBank/DDBJ whole genome shotgun (WGS) entry which is preliminary data.</text>
</comment>
<feature type="compositionally biased region" description="Basic and acidic residues" evidence="5">
    <location>
        <begin position="512"/>
        <end position="525"/>
    </location>
</feature>
<dbReference type="GO" id="GO:0034967">
    <property type="term" value="C:Set3 complex"/>
    <property type="evidence" value="ECO:0007669"/>
    <property type="project" value="TreeGrafter"/>
</dbReference>
<keyword evidence="8" id="KW-1185">Reference proteome</keyword>
<feature type="region of interest" description="Disordered" evidence="5">
    <location>
        <begin position="70"/>
        <end position="210"/>
    </location>
</feature>
<feature type="compositionally biased region" description="Low complexity" evidence="5">
    <location>
        <begin position="169"/>
        <end position="185"/>
    </location>
</feature>
<feature type="region of interest" description="Disordered" evidence="5">
    <location>
        <begin position="643"/>
        <end position="673"/>
    </location>
</feature>
<evidence type="ECO:0000256" key="2">
    <source>
        <dbReference type="ARBA" id="ARBA00022771"/>
    </source>
</evidence>
<feature type="compositionally biased region" description="Polar residues" evidence="5">
    <location>
        <begin position="96"/>
        <end position="115"/>
    </location>
</feature>
<name>A0A9P4NTH8_9PEZI</name>
<feature type="compositionally biased region" description="Polar residues" evidence="5">
    <location>
        <begin position="662"/>
        <end position="673"/>
    </location>
</feature>
<sequence>MKTFTNTVASSDYRIAIFQALRRLPASSHFVDAYYTPQITGQQTPAATPTYSSFTINQKSSNARCSPLNPRDPNFHVNHYKQPNLSLPPVEPFRRLSSSPDPLTCSNSLQRSLHSPRSLEAMDSFQMQTPPPTRDSSTRRDFNNGSQHPQTTPVNTYHGELATPGQHGFPNTQTPQFQTPYQYPNLHLSPEMFPFPGGAPQSAPTTQHARYPWDDSPPIGTFGNPGLMDTRQNPFGPSSSVANPNNPGYASWAHNTSHLHPHNSFQQVSMPLSQPNQDPDFWTSGGMNIQPSTSFSQDASFASTTSGVNPNMLFSFSSPLQTMDPSSVRPQPAQQIAEVESRQPYEHQTKEFQRERELAKKSRQLHSRTSTSSLNSSQPASSRPSLQRSNTDSGSRRAQNRSIDSAKSNQGLDGIQRRASPLKRNSQISLSAIPEAVRPRPRTRLVVDAFGRARTEVVPAMESSVPDISESLSRWDDDGESTTDEEEVGITSQRNSFAFSSDSLRRRPSKHARVDSDPDRFDVSKRPVSSASMNSLASRLETTPIGKRSSIDFNYNRRFSSGSFGGSLASDGITPSKDNFSANEISTDAQAALKKVVEGRVRRQEQNDPQALLNAHNQRWSASIDVAKFSAIQEQQRGYDTYSGNFNSSLSPTNTADRDALTPSTDRSTRSNESTRCICNMVEPDGQLMVQCESCTKWLHVRCVGLNELHLPPVYVCVFCTGNTPVARGGRIREPIRRTENYASPLGYKSGQQFRRG</sequence>
<dbReference type="PANTHER" id="PTHR46462">
    <property type="entry name" value="UPSET, ISOFORM A"/>
    <property type="match status" value="1"/>
</dbReference>
<dbReference type="SMART" id="SM00249">
    <property type="entry name" value="PHD"/>
    <property type="match status" value="1"/>
</dbReference>
<gene>
    <name evidence="7" type="ORF">EJ08DRAFT_659943</name>
</gene>
<feature type="compositionally biased region" description="Polar residues" evidence="5">
    <location>
        <begin position="643"/>
        <end position="655"/>
    </location>
</feature>
<evidence type="ECO:0000256" key="3">
    <source>
        <dbReference type="ARBA" id="ARBA00022833"/>
    </source>
</evidence>
<feature type="compositionally biased region" description="Acidic residues" evidence="5">
    <location>
        <begin position="477"/>
        <end position="488"/>
    </location>
</feature>
<dbReference type="PANTHER" id="PTHR46462:SF3">
    <property type="entry name" value="UPSET, ISOFORM A"/>
    <property type="match status" value="1"/>
</dbReference>
<evidence type="ECO:0000256" key="1">
    <source>
        <dbReference type="ARBA" id="ARBA00022723"/>
    </source>
</evidence>
<dbReference type="PROSITE" id="PS01359">
    <property type="entry name" value="ZF_PHD_1"/>
    <property type="match status" value="1"/>
</dbReference>
<evidence type="ECO:0000313" key="8">
    <source>
        <dbReference type="Proteomes" id="UP000800235"/>
    </source>
</evidence>
<dbReference type="Pfam" id="PF20826">
    <property type="entry name" value="PHD_5"/>
    <property type="match status" value="1"/>
</dbReference>
<feature type="compositionally biased region" description="Polar residues" evidence="5">
    <location>
        <begin position="143"/>
        <end position="155"/>
    </location>
</feature>
<accession>A0A9P4NTH8</accession>
<evidence type="ECO:0000256" key="5">
    <source>
        <dbReference type="SAM" id="MobiDB-lite"/>
    </source>
</evidence>
<feature type="region of interest" description="Disordered" evidence="5">
    <location>
        <begin position="316"/>
        <end position="427"/>
    </location>
</feature>
<reference evidence="7" key="1">
    <citation type="journal article" date="2020" name="Stud. Mycol.">
        <title>101 Dothideomycetes genomes: a test case for predicting lifestyles and emergence of pathogens.</title>
        <authorList>
            <person name="Haridas S."/>
            <person name="Albert R."/>
            <person name="Binder M."/>
            <person name="Bloem J."/>
            <person name="Labutti K."/>
            <person name="Salamov A."/>
            <person name="Andreopoulos B."/>
            <person name="Baker S."/>
            <person name="Barry K."/>
            <person name="Bills G."/>
            <person name="Bluhm B."/>
            <person name="Cannon C."/>
            <person name="Castanera R."/>
            <person name="Culley D."/>
            <person name="Daum C."/>
            <person name="Ezra D."/>
            <person name="Gonzalez J."/>
            <person name="Henrissat B."/>
            <person name="Kuo A."/>
            <person name="Liang C."/>
            <person name="Lipzen A."/>
            <person name="Lutzoni F."/>
            <person name="Magnuson J."/>
            <person name="Mondo S."/>
            <person name="Nolan M."/>
            <person name="Ohm R."/>
            <person name="Pangilinan J."/>
            <person name="Park H.-J."/>
            <person name="Ramirez L."/>
            <person name="Alfaro M."/>
            <person name="Sun H."/>
            <person name="Tritt A."/>
            <person name="Yoshinaga Y."/>
            <person name="Zwiers L.-H."/>
            <person name="Turgeon B."/>
            <person name="Goodwin S."/>
            <person name="Spatafora J."/>
            <person name="Crous P."/>
            <person name="Grigoriev I."/>
        </authorList>
    </citation>
    <scope>NUCLEOTIDE SEQUENCE</scope>
    <source>
        <strain evidence="7">CBS 130266</strain>
    </source>
</reference>
<feature type="compositionally biased region" description="Basic and acidic residues" evidence="5">
    <location>
        <begin position="339"/>
        <end position="360"/>
    </location>
</feature>
<feature type="compositionally biased region" description="Low complexity" evidence="5">
    <location>
        <begin position="367"/>
        <end position="389"/>
    </location>
</feature>
<evidence type="ECO:0000313" key="7">
    <source>
        <dbReference type="EMBL" id="KAF2431342.1"/>
    </source>
</evidence>